<dbReference type="Proteomes" id="UP001055453">
    <property type="component" value="Chromosome"/>
</dbReference>
<feature type="region of interest" description="Disordered" evidence="1">
    <location>
        <begin position="30"/>
        <end position="96"/>
    </location>
</feature>
<evidence type="ECO:0000256" key="1">
    <source>
        <dbReference type="SAM" id="MobiDB-lite"/>
    </source>
</evidence>
<feature type="compositionally biased region" description="Basic residues" evidence="1">
    <location>
        <begin position="72"/>
        <end position="86"/>
    </location>
</feature>
<sequence length="96" mass="10607">MIVFEGAEERVNQLTTGLLERLGIGKAPWERDAEEEYGYTPPRQVAPANQLPSGVPLQPPRQKVRAPEPVSARRRMDRRLCGRRKATASGNEGAAV</sequence>
<gene>
    <name evidence="2" type="ORF">ANSO36C_57670</name>
</gene>
<evidence type="ECO:0000313" key="3">
    <source>
        <dbReference type="Proteomes" id="UP001055453"/>
    </source>
</evidence>
<organism evidence="2 3">
    <name type="scientific">Nostoc cf. commune SO-36</name>
    <dbReference type="NCBI Taxonomy" id="449208"/>
    <lineage>
        <taxon>Bacteria</taxon>
        <taxon>Bacillati</taxon>
        <taxon>Cyanobacteriota</taxon>
        <taxon>Cyanophyceae</taxon>
        <taxon>Nostocales</taxon>
        <taxon>Nostocaceae</taxon>
        <taxon>Nostoc</taxon>
    </lineage>
</organism>
<proteinExistence type="predicted"/>
<evidence type="ECO:0000313" key="2">
    <source>
        <dbReference type="EMBL" id="BDI19965.1"/>
    </source>
</evidence>
<reference evidence="2" key="1">
    <citation type="submission" date="2022-04" db="EMBL/GenBank/DDBJ databases">
        <title>Complete genome sequence of a cyanobacterium, Nostoc sp. SO-36, isolated in Antarctica.</title>
        <authorList>
            <person name="Kanesaki Y."/>
            <person name="Effendi D."/>
            <person name="Sakamoto T."/>
            <person name="Ohtani S."/>
            <person name="Awai K."/>
        </authorList>
    </citation>
    <scope>NUCLEOTIDE SEQUENCE</scope>
    <source>
        <strain evidence="2">SO-36</strain>
    </source>
</reference>
<dbReference type="EMBL" id="AP025732">
    <property type="protein sequence ID" value="BDI19965.1"/>
    <property type="molecule type" value="Genomic_DNA"/>
</dbReference>
<keyword evidence="3" id="KW-1185">Reference proteome</keyword>
<accession>A0ABM7Z9P3</accession>
<name>A0ABM7Z9P3_NOSCO</name>
<protein>
    <submittedName>
        <fullName evidence="2">Uncharacterized protein</fullName>
    </submittedName>
</protein>